<keyword evidence="1" id="KW-1133">Transmembrane helix</keyword>
<keyword evidence="1" id="KW-0812">Transmembrane</keyword>
<dbReference type="EMBL" id="CP154858">
    <property type="protein sequence ID" value="XDT73825.1"/>
    <property type="molecule type" value="Genomic_DNA"/>
</dbReference>
<reference evidence="2" key="1">
    <citation type="submission" date="2024-05" db="EMBL/GenBank/DDBJ databases">
        <title>Genome sequencing of novel strain.</title>
        <authorList>
            <person name="Ganbat D."/>
            <person name="Ganbat S."/>
            <person name="Lee S.-J."/>
        </authorList>
    </citation>
    <scope>NUCLEOTIDE SEQUENCE</scope>
    <source>
        <strain evidence="2">SMD15-11</strain>
    </source>
</reference>
<dbReference type="KEGG" id="tcd:AAIA72_07615"/>
<evidence type="ECO:0008006" key="3">
    <source>
        <dbReference type="Google" id="ProtNLM"/>
    </source>
</evidence>
<gene>
    <name evidence="2" type="ORF">AAIA72_07615</name>
</gene>
<sequence>MFNPIELPVFASRQLTASGLLIWLTMVAGVVQTSLALWAQAALVVLGTLPLLSVIWHQGFQASPRSITHVQYLWHDGTHYAILSTRSGRQINARVHPDTRILGTWVILLTHHPRHQIILHPGNTDVDALRRLRVALRFQPGGEDHVRA</sequence>
<feature type="transmembrane region" description="Helical" evidence="1">
    <location>
        <begin position="12"/>
        <end position="31"/>
    </location>
</feature>
<evidence type="ECO:0000313" key="2">
    <source>
        <dbReference type="EMBL" id="XDT73825.1"/>
    </source>
</evidence>
<keyword evidence="1" id="KW-0472">Membrane</keyword>
<name>A0AB39V039_9GAMM</name>
<organism evidence="2">
    <name type="scientific">Thermohahella caldifontis</name>
    <dbReference type="NCBI Taxonomy" id="3142973"/>
    <lineage>
        <taxon>Bacteria</taxon>
        <taxon>Pseudomonadati</taxon>
        <taxon>Pseudomonadota</taxon>
        <taxon>Gammaproteobacteria</taxon>
        <taxon>Oceanospirillales</taxon>
        <taxon>Hahellaceae</taxon>
        <taxon>Thermohahella</taxon>
    </lineage>
</organism>
<accession>A0AB39V039</accession>
<protein>
    <recommendedName>
        <fullName evidence="3">Toxin CptA</fullName>
    </recommendedName>
</protein>
<evidence type="ECO:0000256" key="1">
    <source>
        <dbReference type="SAM" id="Phobius"/>
    </source>
</evidence>
<dbReference type="RefSeq" id="WP_369602804.1">
    <property type="nucleotide sequence ID" value="NZ_CP154858.1"/>
</dbReference>
<dbReference type="AlphaFoldDB" id="A0AB39V039"/>
<proteinExistence type="predicted"/>